<protein>
    <submittedName>
        <fullName evidence="3">1801_t:CDS:1</fullName>
    </submittedName>
</protein>
<feature type="region of interest" description="Disordered" evidence="2">
    <location>
        <begin position="1"/>
        <end position="27"/>
    </location>
</feature>
<reference evidence="3" key="1">
    <citation type="submission" date="2021-06" db="EMBL/GenBank/DDBJ databases">
        <authorList>
            <person name="Kallberg Y."/>
            <person name="Tangrot J."/>
            <person name="Rosling A."/>
        </authorList>
    </citation>
    <scope>NUCLEOTIDE SEQUENCE</scope>
    <source>
        <strain evidence="3">87-6 pot B 2015</strain>
    </source>
</reference>
<gene>
    <name evidence="3" type="ORF">FMOSSE_LOCUS15944</name>
</gene>
<feature type="coiled-coil region" evidence="1">
    <location>
        <begin position="30"/>
        <end position="79"/>
    </location>
</feature>
<comment type="caution">
    <text evidence="3">The sequence shown here is derived from an EMBL/GenBank/DDBJ whole genome shotgun (WGS) entry which is preliminary data.</text>
</comment>
<evidence type="ECO:0000313" key="3">
    <source>
        <dbReference type="EMBL" id="CAG8737060.1"/>
    </source>
</evidence>
<name>A0A9N9IH91_FUNMO</name>
<dbReference type="AlphaFoldDB" id="A0A9N9IH91"/>
<accession>A0A9N9IH91</accession>
<evidence type="ECO:0000256" key="1">
    <source>
        <dbReference type="SAM" id="Coils"/>
    </source>
</evidence>
<evidence type="ECO:0000313" key="4">
    <source>
        <dbReference type="Proteomes" id="UP000789375"/>
    </source>
</evidence>
<feature type="non-terminal residue" evidence="3">
    <location>
        <position position="88"/>
    </location>
</feature>
<dbReference type="Proteomes" id="UP000789375">
    <property type="component" value="Unassembled WGS sequence"/>
</dbReference>
<sequence>LLQELSIPAKGEPEEENDSEEGGGSISQNLARLYKKASLAEKRVMKAKQDEILCWYRFAESFEKRVKEIMNSNSRLNDQQARTRVYEE</sequence>
<keyword evidence="4" id="KW-1185">Reference proteome</keyword>
<feature type="non-terminal residue" evidence="3">
    <location>
        <position position="1"/>
    </location>
</feature>
<organism evidence="3 4">
    <name type="scientific">Funneliformis mosseae</name>
    <name type="common">Endomycorrhizal fungus</name>
    <name type="synonym">Glomus mosseae</name>
    <dbReference type="NCBI Taxonomy" id="27381"/>
    <lineage>
        <taxon>Eukaryota</taxon>
        <taxon>Fungi</taxon>
        <taxon>Fungi incertae sedis</taxon>
        <taxon>Mucoromycota</taxon>
        <taxon>Glomeromycotina</taxon>
        <taxon>Glomeromycetes</taxon>
        <taxon>Glomerales</taxon>
        <taxon>Glomeraceae</taxon>
        <taxon>Funneliformis</taxon>
    </lineage>
</organism>
<proteinExistence type="predicted"/>
<evidence type="ECO:0000256" key="2">
    <source>
        <dbReference type="SAM" id="MobiDB-lite"/>
    </source>
</evidence>
<keyword evidence="1" id="KW-0175">Coiled coil</keyword>
<dbReference type="EMBL" id="CAJVPP010019064">
    <property type="protein sequence ID" value="CAG8737060.1"/>
    <property type="molecule type" value="Genomic_DNA"/>
</dbReference>